<keyword evidence="1" id="KW-0325">Glycoprotein</keyword>
<feature type="signal peptide" evidence="2">
    <location>
        <begin position="1"/>
        <end position="20"/>
    </location>
</feature>
<accession>A0A8S1JV10</accession>
<dbReference type="SMART" id="SM00423">
    <property type="entry name" value="PSI"/>
    <property type="match status" value="6"/>
</dbReference>
<feature type="domain" description="PSI" evidence="3">
    <location>
        <begin position="801"/>
        <end position="848"/>
    </location>
</feature>
<gene>
    <name evidence="4" type="ORF">PSON_ATCC_30995.1.T0010334</name>
</gene>
<feature type="domain" description="PSI" evidence="3">
    <location>
        <begin position="1824"/>
        <end position="1878"/>
    </location>
</feature>
<dbReference type="InterPro" id="IPR002895">
    <property type="entry name" value="Paramecium_SA"/>
</dbReference>
<evidence type="ECO:0000259" key="3">
    <source>
        <dbReference type="SMART" id="SM00423"/>
    </source>
</evidence>
<reference evidence="4" key="1">
    <citation type="submission" date="2021-01" db="EMBL/GenBank/DDBJ databases">
        <authorList>
            <consortium name="Genoscope - CEA"/>
            <person name="William W."/>
        </authorList>
    </citation>
    <scope>NUCLEOTIDE SEQUENCE</scope>
</reference>
<proteinExistence type="predicted"/>
<evidence type="ECO:0000256" key="2">
    <source>
        <dbReference type="SAM" id="SignalP"/>
    </source>
</evidence>
<keyword evidence="2" id="KW-0732">Signal</keyword>
<feature type="domain" description="PSI" evidence="3">
    <location>
        <begin position="1697"/>
        <end position="1743"/>
    </location>
</feature>
<dbReference type="InterPro" id="IPR016201">
    <property type="entry name" value="PSI"/>
</dbReference>
<protein>
    <recommendedName>
        <fullName evidence="3">PSI domain-containing protein</fullName>
    </recommendedName>
</protein>
<keyword evidence="5" id="KW-1185">Reference proteome</keyword>
<feature type="domain" description="PSI" evidence="3">
    <location>
        <begin position="1561"/>
        <end position="1611"/>
    </location>
</feature>
<feature type="domain" description="PSI" evidence="3">
    <location>
        <begin position="1761"/>
        <end position="1806"/>
    </location>
</feature>
<dbReference type="EMBL" id="CAJJDN010000001">
    <property type="protein sequence ID" value="CAD8045885.1"/>
    <property type="molecule type" value="Genomic_DNA"/>
</dbReference>
<feature type="domain" description="PSI" evidence="3">
    <location>
        <begin position="1629"/>
        <end position="1678"/>
    </location>
</feature>
<name>A0A8S1JV10_9CILI</name>
<organism evidence="4 5">
    <name type="scientific">Paramecium sonneborni</name>
    <dbReference type="NCBI Taxonomy" id="65129"/>
    <lineage>
        <taxon>Eukaryota</taxon>
        <taxon>Sar</taxon>
        <taxon>Alveolata</taxon>
        <taxon>Ciliophora</taxon>
        <taxon>Intramacronucleata</taxon>
        <taxon>Oligohymenophorea</taxon>
        <taxon>Peniculida</taxon>
        <taxon>Parameciidae</taxon>
        <taxon>Paramecium</taxon>
    </lineage>
</organism>
<comment type="caution">
    <text evidence="4">The sequence shown here is derived from an EMBL/GenBank/DDBJ whole genome shotgun (WGS) entry which is preliminary data.</text>
</comment>
<dbReference type="Proteomes" id="UP000692954">
    <property type="component" value="Unassembled WGS sequence"/>
</dbReference>
<evidence type="ECO:0000256" key="1">
    <source>
        <dbReference type="ARBA" id="ARBA00023180"/>
    </source>
</evidence>
<feature type="chain" id="PRO_5035801436" description="PSI domain-containing protein" evidence="2">
    <location>
        <begin position="21"/>
        <end position="2122"/>
    </location>
</feature>
<dbReference type="SMART" id="SM00639">
    <property type="entry name" value="PSA"/>
    <property type="match status" value="26"/>
</dbReference>
<dbReference type="Pfam" id="PF01508">
    <property type="entry name" value="Paramecium_SA"/>
    <property type="match status" value="15"/>
</dbReference>
<evidence type="ECO:0000313" key="4">
    <source>
        <dbReference type="EMBL" id="CAD8045885.1"/>
    </source>
</evidence>
<evidence type="ECO:0000313" key="5">
    <source>
        <dbReference type="Proteomes" id="UP000692954"/>
    </source>
</evidence>
<sequence>MNIQTFLVLIVLLLTMGAQTQSVSSDEKCTCSTVKSKFDCVALGCTFTPSTTTTAATCTSTPTALAVVSVYCGSIQTPVTNCPKTRGCAFYDGKCQHFSGCQAYLKTSTKECQSISTYCISDGVSCIDPQPCENYKTLEICNINVSDTSTQLCIWDENANPKCRAQKCSEAPQTLKSDGECNQFKAGCVTIGLGCADQKSLCSEYKSDCYNMIGSDGICGTATDGTCIKRSCDSAPIEYTTDAQCNSFVQGCITNGAGCSNSPLPNCSEYKLDPFNCLKRMGSDGYCVGTATNECQVRTCENAPADFFSTLQCNNYLSGCKYNGINCVSQLQNCSAFTGTKETCSKFIGLNGQCWGDATNDSTSNCRNKLCSDGEISYNTDKLCSDFLTNCYTNGQGCTSEKKACSTYTGTTTTCSKWIGSDGRCEGIDATTDKPCQARICVNAKGDNYASNDNCKAYQFGCLSNGSGCVQTETCLATQKQLTCTGTTDCLWSGICVDSNCSKYTSISMCTNNLAKGRPCIWNGTICREKLCNEADKATNTSDELCSKFMTGCIYSGDGCQDSTADCTVFRGDKTTCPKFVANSKKCWSTSETKAPCSIRKCSDNTTATSDTDCSTFLEGCVTKGAGCISVSEPCSSYIGSIDQCKLFKGENRTKQCYKEDNIQSCRNIKCTDNTTATSNSECDSHLIGCLTNGNGCVTPDIPCTQYSGNSSDVCQKFVGNGIECWWESGGNCVDKKCSHKTSATGNDDCASFLKGCVFNGTGCQNKSLACSTFTGNESTCSQYFGNGLQCTRRNFCVESECSEKKDANSHEDCLEYAPSCRYSGVNNSCINAASCGSYTTMTSQLCDSTTNQSGTKCYYQNSTCSERTCDLLNAANSQSECDNFLTGCIWTGTKCTSKVAACTSYTNFTQAACQIAKDTSNNLCWKSASGTGSCEVRTCLQVSKTTATECQNHLSTCTSNGTSCVNKQANCTSYTTNFTQAACKEAKTTSGAFCWMETAGPGSCIARTCEQTISTPNASNCAAHIQNQCTYNGTNCLTIQNCSSYTSLTIPQCQSIMGISGYLCNKTSTILTDGCVERTCNDVIAPKKLSDCTTYLSKCTFDGTICKLQQATCDLYIDFTQAACQAIVTTTGERCWKQFDEIGKCESRTCTNAPIQTSESACRSHLSTCTFNGSACVAQQTTCSGYSDTNALNCQKLSAFNGDSVTPCWLVSGTGTCINKQCIHNTTATTDQECQAFLTGCVTTGKGCTDNTTQCSQMTGTQDGCLALIGNFKRCKGGSDQGGECSIKYCQDNSTATTDSECASYMTGCLTRGKGCIASTEPCSAYKGTQAQCNNFKGAGRTCTNTVQATSTTSCIERKCSDNTTATSDAECSNFQIGCITNGRGCTSVTSQCTSFFGTQTQCSSFLGNSGKQKCFGTSISSGQSCVIRTCTHNTTATTDSECENFLTGCITNGKGCVPPQTCSGFSGTRISCMTFSATDKPCKGTSSTTPSACKAATCQDAPTSYDTDEQCNKFKTGCVTNGFGCVSTIICQNYQSEKSCLANTQCSFINSCRSIALTLCTSFTNASVCITTPVKTQMGRCAWDSTNNGCRNWQCTDAPLSVNTHAGCQALHSTCTTRGSGCVNKVQCHEYLDQSICLSAKSIQDDTCIWDTTNNSCRKRNCSDAPKALKTDEGCNTYLPGCLTTGYGCAAPPFDCTANITQTKCLVDSSGNPCIWLNTTNKCQNYTKCTDIQKTTYAECQAYSLFCTSDGVNCVTYSLCAYYTTPNSCLLGTDGQCGWQSDTNKCVKYEQCEQYVSTLTNQCSLFNSNCVSDGKSCIKKLKCSQYTNEASCISGGTDGFCKWENSSCRIRQCSDATEDTTLFESCWKYSAEKVCTSNGSKCIDITNCSTYAKSYCKLGSDGYCTYDDTNSLCRPMICSDNKDTTSAICLSKIGLKCVSNGTKCIDIAKCSSYTDKEACNGGGTDGTCVFSPSQNNPLVGTCKLMTSCQSAAQDQIACSKAPCVFNNNTCGPQTCTSQQQGTKCNSIQSFDKKTITVCVPDGNGACIQGDASSLSSSLCFELSGRTYSWNPSKSKCEKCAKANINNNSTQNSEEGEEEEDTTYAISLTTTFLVIIGFISI</sequence>
<dbReference type="OrthoDB" id="288725at2759"/>